<organism evidence="2 3">
    <name type="scientific">Pseudomonas aeruginosa</name>
    <dbReference type="NCBI Taxonomy" id="287"/>
    <lineage>
        <taxon>Bacteria</taxon>
        <taxon>Pseudomonadati</taxon>
        <taxon>Pseudomonadota</taxon>
        <taxon>Gammaproteobacteria</taxon>
        <taxon>Pseudomonadales</taxon>
        <taxon>Pseudomonadaceae</taxon>
        <taxon>Pseudomonas</taxon>
    </lineage>
</organism>
<accession>A0A367M8Z9</accession>
<name>A0A367M8Z9_PSEAI</name>
<dbReference type="PANTHER" id="PTHR43781">
    <property type="entry name" value="SACCHAROPINE DEHYDROGENASE"/>
    <property type="match status" value="1"/>
</dbReference>
<protein>
    <submittedName>
        <fullName evidence="2">NAD-dependent epimerase/dehydratase family protein</fullName>
    </submittedName>
</protein>
<dbReference type="PANTHER" id="PTHR43781:SF1">
    <property type="entry name" value="SACCHAROPINE DEHYDROGENASE"/>
    <property type="match status" value="1"/>
</dbReference>
<sequence>MASHWMIYGANGYTGRLVAEQAQREGLTPLLGGRNPAALHALGSQLGLECRVFDLGDPQACREALDQVKVVAHCAGPFSATSTPM</sequence>
<feature type="domain" description="NAD(P)-binding" evidence="1">
    <location>
        <begin position="9"/>
        <end position="77"/>
    </location>
</feature>
<dbReference type="AlphaFoldDB" id="A0A367M8Z9"/>
<comment type="caution">
    <text evidence="2">The sequence shown here is derived from an EMBL/GenBank/DDBJ whole genome shotgun (WGS) entry which is preliminary data.</text>
</comment>
<reference evidence="2 3" key="1">
    <citation type="submission" date="2018-07" db="EMBL/GenBank/DDBJ databases">
        <title>Mechanisms of high-level aminoglycoside resistance among Gram-negative pathogens in Brazil.</title>
        <authorList>
            <person name="Ballaben A.S."/>
            <person name="Darini A.L.C."/>
            <person name="Doi Y."/>
        </authorList>
    </citation>
    <scope>NUCLEOTIDE SEQUENCE [LARGE SCALE GENOMIC DNA]</scope>
    <source>
        <strain evidence="2 3">B2-305</strain>
    </source>
</reference>
<dbReference type="EMBL" id="QORE01000503">
    <property type="protein sequence ID" value="RCI73879.1"/>
    <property type="molecule type" value="Genomic_DNA"/>
</dbReference>
<dbReference type="SUPFAM" id="SSF51735">
    <property type="entry name" value="NAD(P)-binding Rossmann-fold domains"/>
    <property type="match status" value="1"/>
</dbReference>
<proteinExistence type="predicted"/>
<evidence type="ECO:0000259" key="1">
    <source>
        <dbReference type="Pfam" id="PF13460"/>
    </source>
</evidence>
<feature type="non-terminal residue" evidence="2">
    <location>
        <position position="85"/>
    </location>
</feature>
<dbReference type="InterPro" id="IPR016040">
    <property type="entry name" value="NAD(P)-bd_dom"/>
</dbReference>
<gene>
    <name evidence="2" type="ORF">DT376_16015</name>
</gene>
<evidence type="ECO:0000313" key="2">
    <source>
        <dbReference type="EMBL" id="RCI73879.1"/>
    </source>
</evidence>
<dbReference type="Pfam" id="PF13460">
    <property type="entry name" value="NAD_binding_10"/>
    <property type="match status" value="1"/>
</dbReference>
<dbReference type="InterPro" id="IPR036291">
    <property type="entry name" value="NAD(P)-bd_dom_sf"/>
</dbReference>
<evidence type="ECO:0000313" key="3">
    <source>
        <dbReference type="Proteomes" id="UP000253594"/>
    </source>
</evidence>
<dbReference type="Proteomes" id="UP000253594">
    <property type="component" value="Unassembled WGS sequence"/>
</dbReference>
<dbReference type="Gene3D" id="3.40.50.720">
    <property type="entry name" value="NAD(P)-binding Rossmann-like Domain"/>
    <property type="match status" value="1"/>
</dbReference>